<keyword evidence="23" id="KW-1185">Reference proteome</keyword>
<keyword evidence="14" id="KW-0239">DNA-directed DNA polymerase</keyword>
<dbReference type="Pfam" id="PF07887">
    <property type="entry name" value="Calmodulin_bind"/>
    <property type="match status" value="1"/>
</dbReference>
<keyword evidence="14" id="KW-0808">Transferase</keyword>
<keyword evidence="6" id="KW-0547">Nucleotide-binding</keyword>
<keyword evidence="9" id="KW-0378">Hydrolase</keyword>
<dbReference type="InterPro" id="IPR039537">
    <property type="entry name" value="Retrotran_Ty1/copia-like"/>
</dbReference>
<keyword evidence="14" id="KW-0548">Nucleotidyltransferase</keyword>
<keyword evidence="5" id="KW-0479">Metal-binding</keyword>
<evidence type="ECO:0000256" key="17">
    <source>
        <dbReference type="ARBA" id="ARBA00023268"/>
    </source>
</evidence>
<dbReference type="GO" id="GO:0015074">
    <property type="term" value="P:DNA integration"/>
    <property type="evidence" value="ECO:0007669"/>
    <property type="project" value="UniProtKB-KW"/>
</dbReference>
<dbReference type="InterPro" id="IPR025724">
    <property type="entry name" value="GAG-pre-integrase_dom"/>
</dbReference>
<dbReference type="SUPFAM" id="SSF56672">
    <property type="entry name" value="DNA/RNA polymerases"/>
    <property type="match status" value="1"/>
</dbReference>
<dbReference type="PROSITE" id="PS50158">
    <property type="entry name" value="ZF_CCHC"/>
    <property type="match status" value="2"/>
</dbReference>
<evidence type="ECO:0000256" key="6">
    <source>
        <dbReference type="ARBA" id="ARBA00022741"/>
    </source>
</evidence>
<organism evidence="22 23">
    <name type="scientific">Rhynchospora pubera</name>
    <dbReference type="NCBI Taxonomy" id="906938"/>
    <lineage>
        <taxon>Eukaryota</taxon>
        <taxon>Viridiplantae</taxon>
        <taxon>Streptophyta</taxon>
        <taxon>Embryophyta</taxon>
        <taxon>Tracheophyta</taxon>
        <taxon>Spermatophyta</taxon>
        <taxon>Magnoliopsida</taxon>
        <taxon>Liliopsida</taxon>
        <taxon>Poales</taxon>
        <taxon>Cyperaceae</taxon>
        <taxon>Cyperoideae</taxon>
        <taxon>Rhynchosporeae</taxon>
        <taxon>Rhynchospora</taxon>
    </lineage>
</organism>
<dbReference type="Pfam" id="PF07727">
    <property type="entry name" value="RVT_2"/>
    <property type="match status" value="1"/>
</dbReference>
<keyword evidence="16" id="KW-0233">DNA recombination</keyword>
<dbReference type="GO" id="GO:0008270">
    <property type="term" value="F:zinc ion binding"/>
    <property type="evidence" value="ECO:0007669"/>
    <property type="project" value="UniProtKB-KW"/>
</dbReference>
<evidence type="ECO:0000256" key="1">
    <source>
        <dbReference type="ARBA" id="ARBA00002180"/>
    </source>
</evidence>
<keyword evidence="10" id="KW-0067">ATP-binding</keyword>
<evidence type="ECO:0000256" key="3">
    <source>
        <dbReference type="ARBA" id="ARBA00022670"/>
    </source>
</evidence>
<dbReference type="GO" id="GO:0003887">
    <property type="term" value="F:DNA-directed DNA polymerase activity"/>
    <property type="evidence" value="ECO:0007669"/>
    <property type="project" value="UniProtKB-KW"/>
</dbReference>
<dbReference type="Pfam" id="PF25597">
    <property type="entry name" value="SH3_retrovirus"/>
    <property type="match status" value="1"/>
</dbReference>
<evidence type="ECO:0000256" key="14">
    <source>
        <dbReference type="ARBA" id="ARBA00022932"/>
    </source>
</evidence>
<dbReference type="InterPro" id="IPR046831">
    <property type="entry name" value="Calmodulin_bind_N"/>
</dbReference>
<dbReference type="GO" id="GO:0004519">
    <property type="term" value="F:endonuclease activity"/>
    <property type="evidence" value="ECO:0007669"/>
    <property type="project" value="UniProtKB-KW"/>
</dbReference>
<keyword evidence="13" id="KW-0695">RNA-directed DNA polymerase</keyword>
<comment type="function">
    <text evidence="1">The aspartyl protease (PR) mediates the proteolytic cleavages of the Gag and Gag-Pol polyproteins after assembly of the VLP.</text>
</comment>
<dbReference type="GO" id="GO:0003964">
    <property type="term" value="F:RNA-directed DNA polymerase activity"/>
    <property type="evidence" value="ECO:0007669"/>
    <property type="project" value="UniProtKB-KW"/>
</dbReference>
<keyword evidence="8" id="KW-0255">Endonuclease</keyword>
<dbReference type="InterPro" id="IPR012337">
    <property type="entry name" value="RNaseH-like_sf"/>
</dbReference>
<evidence type="ECO:0000256" key="4">
    <source>
        <dbReference type="ARBA" id="ARBA00022722"/>
    </source>
</evidence>
<dbReference type="InterPro" id="IPR001584">
    <property type="entry name" value="Integrase_cat-core"/>
</dbReference>
<comment type="caution">
    <text evidence="22">The sequence shown here is derived from an EMBL/GenBank/DDBJ whole genome shotgun (WGS) entry which is preliminary data.</text>
</comment>
<keyword evidence="12" id="KW-0229">DNA integration</keyword>
<keyword evidence="7" id="KW-0064">Aspartyl protease</keyword>
<dbReference type="InterPro" id="IPR054722">
    <property type="entry name" value="PolX-like_BBD"/>
</dbReference>
<keyword evidence="3" id="KW-0645">Protease</keyword>
<dbReference type="PANTHER" id="PTHR42648:SF11">
    <property type="entry name" value="TRANSPOSON TY4-P GAG-POL POLYPROTEIN"/>
    <property type="match status" value="1"/>
</dbReference>
<keyword evidence="17" id="KW-0511">Multifunctional enzyme</keyword>
<dbReference type="PANTHER" id="PTHR42648">
    <property type="entry name" value="TRANSPOSASE, PUTATIVE-RELATED"/>
    <property type="match status" value="1"/>
</dbReference>
<dbReference type="EMBL" id="JAMFTS010000001">
    <property type="protein sequence ID" value="KAJ4814905.1"/>
    <property type="molecule type" value="Genomic_DNA"/>
</dbReference>
<feature type="compositionally biased region" description="Basic residues" evidence="19">
    <location>
        <begin position="192"/>
        <end position="205"/>
    </location>
</feature>
<dbReference type="Gene3D" id="3.30.420.10">
    <property type="entry name" value="Ribonuclease H-like superfamily/Ribonuclease H"/>
    <property type="match status" value="1"/>
</dbReference>
<dbReference type="GO" id="GO:0004190">
    <property type="term" value="F:aspartic-type endopeptidase activity"/>
    <property type="evidence" value="ECO:0007669"/>
    <property type="project" value="UniProtKB-KW"/>
</dbReference>
<feature type="compositionally biased region" description="Low complexity" evidence="19">
    <location>
        <begin position="759"/>
        <end position="776"/>
    </location>
</feature>
<dbReference type="Proteomes" id="UP001140206">
    <property type="component" value="Chromosome 1"/>
</dbReference>
<keyword evidence="4" id="KW-0540">Nuclease</keyword>
<keyword evidence="11" id="KW-0460">Magnesium</keyword>
<dbReference type="Gene3D" id="4.10.60.10">
    <property type="entry name" value="Zinc finger, CCHC-type"/>
    <property type="match status" value="1"/>
</dbReference>
<dbReference type="GO" id="GO:0006310">
    <property type="term" value="P:DNA recombination"/>
    <property type="evidence" value="ECO:0007669"/>
    <property type="project" value="UniProtKB-KW"/>
</dbReference>
<feature type="region of interest" description="Disordered" evidence="19">
    <location>
        <begin position="1533"/>
        <end position="1556"/>
    </location>
</feature>
<protein>
    <submittedName>
        <fullName evidence="22">Polyprotein</fullName>
    </submittedName>
</protein>
<dbReference type="PROSITE" id="PS50994">
    <property type="entry name" value="INTEGRASE"/>
    <property type="match status" value="1"/>
</dbReference>
<dbReference type="Pfam" id="PF13976">
    <property type="entry name" value="gag_pre-integrs"/>
    <property type="match status" value="1"/>
</dbReference>
<evidence type="ECO:0000313" key="23">
    <source>
        <dbReference type="Proteomes" id="UP001140206"/>
    </source>
</evidence>
<keyword evidence="18" id="KW-0862">Zinc</keyword>
<evidence type="ECO:0000256" key="8">
    <source>
        <dbReference type="ARBA" id="ARBA00022759"/>
    </source>
</evidence>
<keyword evidence="18" id="KW-0863">Zinc-finger</keyword>
<dbReference type="InterPro" id="IPR036875">
    <property type="entry name" value="Znf_CCHC_sf"/>
</dbReference>
<dbReference type="InterPro" id="IPR001878">
    <property type="entry name" value="Znf_CCHC"/>
</dbReference>
<dbReference type="Pfam" id="PF22936">
    <property type="entry name" value="Pol_BBD"/>
    <property type="match status" value="1"/>
</dbReference>
<dbReference type="GO" id="GO:0003676">
    <property type="term" value="F:nucleic acid binding"/>
    <property type="evidence" value="ECO:0007669"/>
    <property type="project" value="InterPro"/>
</dbReference>
<evidence type="ECO:0000256" key="11">
    <source>
        <dbReference type="ARBA" id="ARBA00022842"/>
    </source>
</evidence>
<evidence type="ECO:0000256" key="18">
    <source>
        <dbReference type="PROSITE-ProRule" id="PRU00047"/>
    </source>
</evidence>
<reference evidence="22" key="1">
    <citation type="submission" date="2022-08" db="EMBL/GenBank/DDBJ databases">
        <authorList>
            <person name="Marques A."/>
        </authorList>
    </citation>
    <scope>NUCLEOTIDE SEQUENCE</scope>
    <source>
        <strain evidence="22">RhyPub2mFocal</strain>
        <tissue evidence="22">Leaves</tissue>
    </source>
</reference>
<evidence type="ECO:0000256" key="15">
    <source>
        <dbReference type="ARBA" id="ARBA00023113"/>
    </source>
</evidence>
<evidence type="ECO:0000256" key="16">
    <source>
        <dbReference type="ARBA" id="ARBA00023172"/>
    </source>
</evidence>
<dbReference type="Pfam" id="PF20451">
    <property type="entry name" value="Calmod_bind_M"/>
    <property type="match status" value="1"/>
</dbReference>
<feature type="domain" description="Integrase catalytic" evidence="21">
    <location>
        <begin position="487"/>
        <end position="665"/>
    </location>
</feature>
<name>A0AAV8HG95_9POAL</name>
<dbReference type="InterPro" id="IPR057670">
    <property type="entry name" value="SH3_retrovirus"/>
</dbReference>
<evidence type="ECO:0000259" key="20">
    <source>
        <dbReference type="PROSITE" id="PS50158"/>
    </source>
</evidence>
<feature type="region of interest" description="Disordered" evidence="19">
    <location>
        <begin position="759"/>
        <end position="784"/>
    </location>
</feature>
<dbReference type="InterPro" id="IPR013103">
    <property type="entry name" value="RVT_2"/>
</dbReference>
<dbReference type="Pfam" id="PF00665">
    <property type="entry name" value="rve"/>
    <property type="match status" value="1"/>
</dbReference>
<feature type="domain" description="CCHC-type" evidence="20">
    <location>
        <begin position="234"/>
        <end position="247"/>
    </location>
</feature>
<dbReference type="CDD" id="cd09272">
    <property type="entry name" value="RNase_HI_RT_Ty1"/>
    <property type="match status" value="1"/>
</dbReference>
<dbReference type="GO" id="GO:0006508">
    <property type="term" value="P:proteolysis"/>
    <property type="evidence" value="ECO:0007669"/>
    <property type="project" value="UniProtKB-KW"/>
</dbReference>
<dbReference type="SMART" id="SM00343">
    <property type="entry name" value="ZnF_C2HC"/>
    <property type="match status" value="2"/>
</dbReference>
<gene>
    <name evidence="22" type="ORF">LUZ62_027471</name>
</gene>
<evidence type="ECO:0000256" key="10">
    <source>
        <dbReference type="ARBA" id="ARBA00022840"/>
    </source>
</evidence>
<dbReference type="InterPro" id="IPR043502">
    <property type="entry name" value="DNA/RNA_pol_sf"/>
</dbReference>
<evidence type="ECO:0000256" key="19">
    <source>
        <dbReference type="SAM" id="MobiDB-lite"/>
    </source>
</evidence>
<evidence type="ECO:0000259" key="21">
    <source>
        <dbReference type="PROSITE" id="PS50994"/>
    </source>
</evidence>
<dbReference type="SUPFAM" id="SSF53098">
    <property type="entry name" value="Ribonuclease H-like"/>
    <property type="match status" value="1"/>
</dbReference>
<sequence length="1568" mass="177388">MTTLFKSQGLWDLVDKGAGTDAESQKKDAKALFFLQQAVHESIFSKIAVATSTQVAWNTLKTAYQGTSRVMAIKLQGLRREFETLLMKPEEKVQMFLTRVNTTVNQIKSCGETIKEETIVAKVLRSLTPKFDHVVAAIEESKDLSTYTFDELMGSLQTHEVRLSRSSEGSDQGVFFTKGATSGGRGGNSSRGRGRGNSRGGRGRGRGGYGRGQNQDVENKNQQSEKKDKKDVQCFNCKRYGHYQSECYRKTKEEDGQADVQCYYCHKYGHVQANCYQKQREEGQASYAETDQHQSKLFMAYTKEEVDSSSIWFLDSGCSNHMTCHKHLFEDLDTSHKLKVRLGDDKSIQVEGKGTIAVRNNNSGMKYLHNVYFIPQLSQNLLSIGQLMESGYSILFEGSTCLIKESETNKLIAEVTMATNKLFPLEISGVREKALAMKELNQSELWHLRYGHLYVKGLKLLNQKQMVYGLPEIDQLGVCEGCIYGKQAKLPFPKGLAKRATQVLEIVHTDLCGPMETISLGGSKYFLLFIDDFSRMNWVYFLQNKGETFEHFKKFKAYAEKQTEKKLKVLRSDRGGEYQSIEFQKFCEAEGIHHELTVPYTPEQNGVAERKNRTIVEMARSMLKTKGLPNLFWAEAVATAVYLLNLSPTKAVMNKTPFEAWFERKPAIGHLKVFGCIAYTLVNSHNRKKLDEKSEKSIFIGYCTQSKGYRLYNPNNKKFIVSRNVLFDENACWNWKEKTYECEVEFPTEDEEGEVQEEMQMQQQMSSNSDNTSTSTARLSDNVLDPEDKGRKFRSIHELYEATQILYVADPTTYEEASEKKEWCQAMQEELAAIEKNNTWKLVQLPQGKNVIGVKWIFKTKYGADGTINKYKARLVVKGYAQKYGLDFEETFSPVARFETVRMILSLAAQMKKHVYQLDVKSAFLNGDLNEEVYVEQPEGFKKKGKENWVYKLTKALYGLKQAPRAWYNKIDSCFIKSGFERSKSEPNLYVKKEGDKLLVLCLYVDDMIYFGTDEGLVEQFKNNMKKQFEMTDLGLLHYFLGLEVKQLPGKIFLSQKKYASDMLYKFGMQGCKPCPTPMNKNEKLLKEDGSGAADSAKYRSLVGCLIYLTHTRPDISYAVGVISRFMQTPTNHHYGAAKRVLRYVAGTLNFGIWYDHSSDFVLTGFSDSDWAGCADDCKSTTGYMFTMGSGAVSWCSKKQFSVALSSSEAELLPDHQNNPPRYQLRFINRVKSPSFTTDLVRDEKGHPIQVEIYDSYTQLVVSPDCFPPSAKVRITVLDSDPEFQGEGYLNGERFQQGVSEPFEVKDRKSKESQKPDQLVLRHSVRSLKRIGKDRASRLEDKNINKVEDFLSLYYRDQSELRKILGIKSESDKGWKTMVKHAMECANEFQEAMKSTSRPQQVSMLGRTSRPCLVGSSSSVPIPSENNLINPGLAPLEIPDYPVPMDDLFEIAESTYGNIRQSPSRSNSFDIGSCEALIQAETAILSAGALWDAGASDLIAEWSLNTGGSDLDNFKASKIGPGLPELNEQRLTKGTTQGTGEAHASFTGEEAKKEGAASLLQRRRLHAN</sequence>
<evidence type="ECO:0000256" key="5">
    <source>
        <dbReference type="ARBA" id="ARBA00022723"/>
    </source>
</evidence>
<evidence type="ECO:0000256" key="7">
    <source>
        <dbReference type="ARBA" id="ARBA00022750"/>
    </source>
</evidence>
<proteinExistence type="predicted"/>
<dbReference type="InterPro" id="IPR046830">
    <property type="entry name" value="Calmod_bind_M"/>
</dbReference>
<evidence type="ECO:0000256" key="2">
    <source>
        <dbReference type="ARBA" id="ARBA00022612"/>
    </source>
</evidence>
<dbReference type="GO" id="GO:0005524">
    <property type="term" value="F:ATP binding"/>
    <property type="evidence" value="ECO:0007669"/>
    <property type="project" value="UniProtKB-KW"/>
</dbReference>
<evidence type="ECO:0000256" key="13">
    <source>
        <dbReference type="ARBA" id="ARBA00022918"/>
    </source>
</evidence>
<keyword evidence="2" id="KW-1188">Viral release from host cell</keyword>
<feature type="compositionally biased region" description="Basic and acidic residues" evidence="19">
    <location>
        <begin position="217"/>
        <end position="227"/>
    </location>
</feature>
<feature type="domain" description="CCHC-type" evidence="20">
    <location>
        <begin position="262"/>
        <end position="275"/>
    </location>
</feature>
<feature type="compositionally biased region" description="Gly residues" evidence="19">
    <location>
        <begin position="181"/>
        <end position="191"/>
    </location>
</feature>
<dbReference type="SUPFAM" id="SSF57756">
    <property type="entry name" value="Retrovirus zinc finger-like domains"/>
    <property type="match status" value="1"/>
</dbReference>
<evidence type="ECO:0000256" key="9">
    <source>
        <dbReference type="ARBA" id="ARBA00022801"/>
    </source>
</evidence>
<accession>A0AAV8HG95</accession>
<dbReference type="Pfam" id="PF14223">
    <property type="entry name" value="Retrotran_gag_2"/>
    <property type="match status" value="1"/>
</dbReference>
<dbReference type="InterPro" id="IPR036397">
    <property type="entry name" value="RNaseH_sf"/>
</dbReference>
<evidence type="ECO:0000313" key="22">
    <source>
        <dbReference type="EMBL" id="KAJ4814905.1"/>
    </source>
</evidence>
<feature type="region of interest" description="Disordered" evidence="19">
    <location>
        <begin position="163"/>
        <end position="227"/>
    </location>
</feature>
<keyword evidence="15" id="KW-0917">Virion maturation</keyword>
<evidence type="ECO:0000256" key="12">
    <source>
        <dbReference type="ARBA" id="ARBA00022908"/>
    </source>
</evidence>